<reference evidence="13 14" key="1">
    <citation type="submission" date="2019-01" db="EMBL/GenBank/DDBJ databases">
        <title>Senegalimassilia sp. nov. KGMB04484 isolated human feces.</title>
        <authorList>
            <person name="Han K.-I."/>
            <person name="Kim J.-S."/>
            <person name="Lee K.C."/>
            <person name="Suh M.K."/>
            <person name="Eom M.K."/>
            <person name="Lee J.H."/>
            <person name="Park S.-H."/>
            <person name="Kang S.W."/>
            <person name="Park J.-E."/>
            <person name="Oh B.S."/>
            <person name="Yu S.Y."/>
            <person name="Choi S.-H."/>
            <person name="Lee D.H."/>
            <person name="Yoon H."/>
            <person name="Kim B.-Y."/>
            <person name="Lee J.H."/>
            <person name="Lee J.-S."/>
        </authorList>
    </citation>
    <scope>NUCLEOTIDE SEQUENCE [LARGE SCALE GENOMIC DNA]</scope>
    <source>
        <strain evidence="13 14">KGMB04484</strain>
    </source>
</reference>
<evidence type="ECO:0000313" key="14">
    <source>
        <dbReference type="Proteomes" id="UP000293345"/>
    </source>
</evidence>
<evidence type="ECO:0000256" key="9">
    <source>
        <dbReference type="ARBA" id="ARBA00022842"/>
    </source>
</evidence>
<comment type="similarity">
    <text evidence="2">Belongs to the TsaE family.</text>
</comment>
<dbReference type="SUPFAM" id="SSF52540">
    <property type="entry name" value="P-loop containing nucleoside triphosphate hydrolases"/>
    <property type="match status" value="1"/>
</dbReference>
<dbReference type="Proteomes" id="UP000293345">
    <property type="component" value="Unassembled WGS sequence"/>
</dbReference>
<dbReference type="PANTHER" id="PTHR33540:SF2">
    <property type="entry name" value="TRNA THREONYLCARBAMOYLADENOSINE BIOSYNTHESIS PROTEIN TSAE"/>
    <property type="match status" value="1"/>
</dbReference>
<keyword evidence="9" id="KW-0460">Magnesium</keyword>
<keyword evidence="14" id="KW-1185">Reference proteome</keyword>
<accession>A0A4Q2JXA6</accession>
<dbReference type="GO" id="GO:0005737">
    <property type="term" value="C:cytoplasm"/>
    <property type="evidence" value="ECO:0007669"/>
    <property type="project" value="UniProtKB-SubCell"/>
</dbReference>
<dbReference type="GO" id="GO:0002949">
    <property type="term" value="P:tRNA threonylcarbamoyladenosine modification"/>
    <property type="evidence" value="ECO:0007669"/>
    <property type="project" value="InterPro"/>
</dbReference>
<comment type="caution">
    <text evidence="13">The sequence shown here is derived from an EMBL/GenBank/DDBJ whole genome shotgun (WGS) entry which is preliminary data.</text>
</comment>
<comment type="subcellular location">
    <subcellularLocation>
        <location evidence="1">Cytoplasm</location>
    </subcellularLocation>
</comment>
<gene>
    <name evidence="13" type="primary">tsaE</name>
    <name evidence="13" type="ORF">ET524_03605</name>
</gene>
<evidence type="ECO:0000256" key="1">
    <source>
        <dbReference type="ARBA" id="ARBA00004496"/>
    </source>
</evidence>
<feature type="region of interest" description="Disordered" evidence="12">
    <location>
        <begin position="192"/>
        <end position="216"/>
    </location>
</feature>
<evidence type="ECO:0000256" key="3">
    <source>
        <dbReference type="ARBA" id="ARBA00019010"/>
    </source>
</evidence>
<keyword evidence="13" id="KW-0808">Transferase</keyword>
<evidence type="ECO:0000256" key="11">
    <source>
        <dbReference type="ARBA" id="ARBA00032441"/>
    </source>
</evidence>
<evidence type="ECO:0000256" key="6">
    <source>
        <dbReference type="ARBA" id="ARBA00022723"/>
    </source>
</evidence>
<dbReference type="OrthoDB" id="9800307at2"/>
<dbReference type="RefSeq" id="WP_129423376.1">
    <property type="nucleotide sequence ID" value="NZ_SDPW01000001.1"/>
</dbReference>
<dbReference type="Pfam" id="PF02367">
    <property type="entry name" value="TsaE"/>
    <property type="match status" value="1"/>
</dbReference>
<dbReference type="GO" id="GO:0005524">
    <property type="term" value="F:ATP binding"/>
    <property type="evidence" value="ECO:0007669"/>
    <property type="project" value="UniProtKB-KW"/>
</dbReference>
<keyword evidence="7" id="KW-0547">Nucleotide-binding</keyword>
<dbReference type="EMBL" id="SDPW01000001">
    <property type="protein sequence ID" value="RXZ53679.1"/>
    <property type="molecule type" value="Genomic_DNA"/>
</dbReference>
<dbReference type="GO" id="GO:0016740">
    <property type="term" value="F:transferase activity"/>
    <property type="evidence" value="ECO:0007669"/>
    <property type="project" value="UniProtKB-KW"/>
</dbReference>
<name>A0A4Q2JXA6_9ACTN</name>
<evidence type="ECO:0000256" key="12">
    <source>
        <dbReference type="SAM" id="MobiDB-lite"/>
    </source>
</evidence>
<organism evidence="13 14">
    <name type="scientific">Senegalimassilia faecalis</name>
    <dbReference type="NCBI Taxonomy" id="2509433"/>
    <lineage>
        <taxon>Bacteria</taxon>
        <taxon>Bacillati</taxon>
        <taxon>Actinomycetota</taxon>
        <taxon>Coriobacteriia</taxon>
        <taxon>Coriobacteriales</taxon>
        <taxon>Coriobacteriaceae</taxon>
        <taxon>Senegalimassilia</taxon>
    </lineage>
</organism>
<evidence type="ECO:0000313" key="13">
    <source>
        <dbReference type="EMBL" id="RXZ53679.1"/>
    </source>
</evidence>
<evidence type="ECO:0000256" key="5">
    <source>
        <dbReference type="ARBA" id="ARBA00022694"/>
    </source>
</evidence>
<keyword evidence="5" id="KW-0819">tRNA processing</keyword>
<proteinExistence type="inferred from homology"/>
<dbReference type="AlphaFoldDB" id="A0A4Q2JXA6"/>
<dbReference type="Gene3D" id="3.40.50.300">
    <property type="entry name" value="P-loop containing nucleotide triphosphate hydrolases"/>
    <property type="match status" value="1"/>
</dbReference>
<dbReference type="GO" id="GO:0046872">
    <property type="term" value="F:metal ion binding"/>
    <property type="evidence" value="ECO:0007669"/>
    <property type="project" value="UniProtKB-KW"/>
</dbReference>
<keyword evidence="8" id="KW-0067">ATP-binding</keyword>
<protein>
    <recommendedName>
        <fullName evidence="3">tRNA threonylcarbamoyladenosine biosynthesis protein TsaE</fullName>
    </recommendedName>
    <alternativeName>
        <fullName evidence="11">t(6)A37 threonylcarbamoyladenosine biosynthesis protein TsaE</fullName>
    </alternativeName>
</protein>
<evidence type="ECO:0000256" key="4">
    <source>
        <dbReference type="ARBA" id="ARBA00022490"/>
    </source>
</evidence>
<dbReference type="NCBIfam" id="TIGR00150">
    <property type="entry name" value="T6A_YjeE"/>
    <property type="match status" value="1"/>
</dbReference>
<evidence type="ECO:0000256" key="2">
    <source>
        <dbReference type="ARBA" id="ARBA00007599"/>
    </source>
</evidence>
<sequence length="216" mass="22851">MANGLTYARKTDSTESTKQLAETLAPYLHPGDVVVLSGDLGAGKTQFVQGVAAGLGVSAQVTSPTFNILLEYHDGRIPLYHFDLYRLDDADELENTGYYDVIDADGVSFIEWGEKFPGALPYGYLEVRILVTPEGGRRIIAHALGNRARQLLTVWANDSKARLSKTTANAGGFILPGGAPMTTGSISPIRVEDAGVSAGETASDTDGDAGRTSTDA</sequence>
<dbReference type="InterPro" id="IPR003442">
    <property type="entry name" value="T6A_TsaE"/>
</dbReference>
<dbReference type="InterPro" id="IPR027417">
    <property type="entry name" value="P-loop_NTPase"/>
</dbReference>
<comment type="function">
    <text evidence="10">Required for the formation of a threonylcarbamoyl group on adenosine at position 37 (t(6)A37) in tRNAs that read codons beginning with adenine. Is involved in the transfer of the threonylcarbamoyl moiety of threonylcarbamoyl-AMP (TC-AMP) to the N6 group of A37, together with TsaD and TsaB. TsaE seems to play an indirect role in the t(6)A biosynthesis pathway, possibly in regulating the core enzymatic function of TsaD.</text>
</comment>
<evidence type="ECO:0000256" key="8">
    <source>
        <dbReference type="ARBA" id="ARBA00022840"/>
    </source>
</evidence>
<evidence type="ECO:0000256" key="7">
    <source>
        <dbReference type="ARBA" id="ARBA00022741"/>
    </source>
</evidence>
<keyword evidence="6" id="KW-0479">Metal-binding</keyword>
<evidence type="ECO:0000256" key="10">
    <source>
        <dbReference type="ARBA" id="ARBA00024908"/>
    </source>
</evidence>
<keyword evidence="4" id="KW-0963">Cytoplasm</keyword>
<dbReference type="PANTHER" id="PTHR33540">
    <property type="entry name" value="TRNA THREONYLCARBAMOYLADENOSINE BIOSYNTHESIS PROTEIN TSAE"/>
    <property type="match status" value="1"/>
</dbReference>